<evidence type="ECO:0000313" key="2">
    <source>
        <dbReference type="EMBL" id="KAH0577198.1"/>
    </source>
</evidence>
<dbReference type="AlphaFoldDB" id="V6LWJ6"/>
<dbReference type="VEuPathDB" id="GiardiaDB:SS50377_20549"/>
<sequence>MNSDHAIIFIHIDGIKFIISQTIIQDKTPAQLFRYIENITGDFKSYENYALSSFPNIKIINQDVDIIRQLPEECDGLIAVPFHEIMYFSYQEGQVLKE</sequence>
<reference evidence="1 2" key="1">
    <citation type="journal article" date="2014" name="PLoS Genet.">
        <title>The Genome of Spironucleus salmonicida Highlights a Fish Pathogen Adapted to Fluctuating Environments.</title>
        <authorList>
            <person name="Xu F."/>
            <person name="Jerlstrom-Hultqvist J."/>
            <person name="Einarsson E."/>
            <person name="Astvaldsson A."/>
            <person name="Svard S.G."/>
            <person name="Andersson J.O."/>
        </authorList>
    </citation>
    <scope>NUCLEOTIDE SEQUENCE</scope>
    <source>
        <strain evidence="2">ATCC 50377</strain>
    </source>
</reference>
<gene>
    <name evidence="1" type="ORF">SS50377_11784</name>
    <name evidence="2" type="ORF">SS50377_20549</name>
</gene>
<protein>
    <submittedName>
        <fullName evidence="1">Uncharacterized protein</fullName>
    </submittedName>
</protein>
<evidence type="ECO:0000313" key="1">
    <source>
        <dbReference type="EMBL" id="EST48086.1"/>
    </source>
</evidence>
<organism evidence="1">
    <name type="scientific">Spironucleus salmonicida</name>
    <dbReference type="NCBI Taxonomy" id="348837"/>
    <lineage>
        <taxon>Eukaryota</taxon>
        <taxon>Metamonada</taxon>
        <taxon>Diplomonadida</taxon>
        <taxon>Hexamitidae</taxon>
        <taxon>Hexamitinae</taxon>
        <taxon>Spironucleus</taxon>
    </lineage>
</organism>
<proteinExistence type="predicted"/>
<reference evidence="2" key="2">
    <citation type="submission" date="2020-12" db="EMBL/GenBank/DDBJ databases">
        <title>New Spironucleus salmonicida genome in near-complete chromosomes.</title>
        <authorList>
            <person name="Xu F."/>
            <person name="Kurt Z."/>
            <person name="Jimenez-Gonzalez A."/>
            <person name="Astvaldsson A."/>
            <person name="Andersson J.O."/>
            <person name="Svard S.G."/>
        </authorList>
    </citation>
    <scope>NUCLEOTIDE SEQUENCE</scope>
    <source>
        <strain evidence="2">ATCC 50377</strain>
    </source>
</reference>
<keyword evidence="3" id="KW-1185">Reference proteome</keyword>
<dbReference type="EMBL" id="KI546006">
    <property type="protein sequence ID" value="EST48086.1"/>
    <property type="molecule type" value="Genomic_DNA"/>
</dbReference>
<dbReference type="EMBL" id="AUWU02000001">
    <property type="protein sequence ID" value="KAH0577198.1"/>
    <property type="molecule type" value="Genomic_DNA"/>
</dbReference>
<dbReference type="Proteomes" id="UP000018208">
    <property type="component" value="Unassembled WGS sequence"/>
</dbReference>
<accession>V6LWJ6</accession>
<name>V6LWJ6_9EUKA</name>
<evidence type="ECO:0000313" key="3">
    <source>
        <dbReference type="Proteomes" id="UP000018208"/>
    </source>
</evidence>